<feature type="transmembrane region" description="Helical" evidence="8">
    <location>
        <begin position="174"/>
        <end position="192"/>
    </location>
</feature>
<keyword evidence="8" id="KW-0285">Flavoprotein</keyword>
<comment type="similarity">
    <text evidence="8">Belongs to the MsrQ family.</text>
</comment>
<keyword evidence="3 8" id="KW-0349">Heme</keyword>
<dbReference type="GO" id="GO:0005886">
    <property type="term" value="C:plasma membrane"/>
    <property type="evidence" value="ECO:0007669"/>
    <property type="project" value="UniProtKB-SubCell"/>
</dbReference>
<protein>
    <recommendedName>
        <fullName evidence="8">Protein-methionine-sulfoxide reductase heme-binding subunit MsrQ</fullName>
    </recommendedName>
    <alternativeName>
        <fullName evidence="8">Flavocytochrome MsrQ</fullName>
    </alternativeName>
</protein>
<accession>A0A0R2U8A7</accession>
<evidence type="ECO:0000256" key="3">
    <source>
        <dbReference type="ARBA" id="ARBA00022617"/>
    </source>
</evidence>
<comment type="function">
    <text evidence="8">Part of the MsrPQ system that repairs oxidized periplasmic proteins containing methionine sulfoxide residues (Met-O), using respiratory chain electrons. Thus protects these proteins from oxidative-stress damage caused by reactive species of oxygen and chlorine generated by the host defense mechanisms. MsrPQ is essential for the maintenance of envelope integrity under bleach stress, rescuing a wide series of structurally unrelated periplasmic proteins from methionine oxidation. MsrQ provides electrons for reduction to the reductase catalytic subunit MsrP, using the quinone pool of the respiratory chain.</text>
</comment>
<dbReference type="InterPro" id="IPR022837">
    <property type="entry name" value="MsrQ-like"/>
</dbReference>
<evidence type="ECO:0000259" key="9">
    <source>
        <dbReference type="Pfam" id="PF01794"/>
    </source>
</evidence>
<evidence type="ECO:0000313" key="10">
    <source>
        <dbReference type="EMBL" id="KRO93954.1"/>
    </source>
</evidence>
<feature type="transmembrane region" description="Helical" evidence="8">
    <location>
        <begin position="150"/>
        <end position="168"/>
    </location>
</feature>
<evidence type="ECO:0000256" key="1">
    <source>
        <dbReference type="ARBA" id="ARBA00004141"/>
    </source>
</evidence>
<feature type="domain" description="Ferric oxidoreductase" evidence="9">
    <location>
        <begin position="49"/>
        <end position="162"/>
    </location>
</feature>
<evidence type="ECO:0000256" key="2">
    <source>
        <dbReference type="ARBA" id="ARBA00022448"/>
    </source>
</evidence>
<comment type="cofactor">
    <cofactor evidence="8">
        <name>FMN</name>
        <dbReference type="ChEBI" id="CHEBI:58210"/>
    </cofactor>
    <text evidence="8">Binds 1 FMN per subunit.</text>
</comment>
<keyword evidence="8" id="KW-0288">FMN</keyword>
<comment type="subcellular location">
    <subcellularLocation>
        <location evidence="8">Cell membrane</location>
        <topology evidence="8">Multi-pass membrane protein</topology>
    </subcellularLocation>
    <subcellularLocation>
        <location evidence="1">Membrane</location>
        <topology evidence="1">Multi-pass membrane protein</topology>
    </subcellularLocation>
</comment>
<gene>
    <name evidence="8" type="primary">msrQ</name>
    <name evidence="10" type="ORF">ABS24_02095</name>
</gene>
<evidence type="ECO:0000256" key="8">
    <source>
        <dbReference type="HAMAP-Rule" id="MF_01207"/>
    </source>
</evidence>
<reference evidence="10 11" key="1">
    <citation type="submission" date="2015-10" db="EMBL/GenBank/DDBJ databases">
        <title>Metagenome-Assembled Genomes uncover a global brackish microbiome.</title>
        <authorList>
            <person name="Hugerth L.W."/>
            <person name="Larsson J."/>
            <person name="Alneberg J."/>
            <person name="Lindh M.V."/>
            <person name="Legrand C."/>
            <person name="Pinhassi J."/>
            <person name="Andersson A.F."/>
        </authorList>
    </citation>
    <scope>NUCLEOTIDE SEQUENCE [LARGE SCALE GENOMIC DNA]</scope>
    <source>
        <strain evidence="10">BACL26 MAG-121220-bin70</strain>
    </source>
</reference>
<evidence type="ECO:0000256" key="7">
    <source>
        <dbReference type="ARBA" id="ARBA00023136"/>
    </source>
</evidence>
<dbReference type="PANTHER" id="PTHR36964">
    <property type="entry name" value="PROTEIN-METHIONINE-SULFOXIDE REDUCTASE HEME-BINDING SUBUNIT MSRQ"/>
    <property type="match status" value="1"/>
</dbReference>
<dbReference type="AlphaFoldDB" id="A0A0R2U8A7"/>
<keyword evidence="4 8" id="KW-0812">Transmembrane</keyword>
<sequence>MAIDVPRRWIPCFKVLVHLAALYPLINLYYAAFSDQLGGDPVEAVIHFTGIGALNLLLISLLISPLAKRFKLIFLMQFRRMIGLYAFVYALCHILNFLFFEVQFDLQLFIEEVFERPYITLGMSAFLLLTALAVTSISKLRRKMKSRWQILHNFIYLIALLVVIHFYWSVKSEIIEPLIYFAMYAALMMFRLKKLRGWMKGITSS</sequence>
<comment type="cofactor">
    <cofactor evidence="8">
        <name>heme b</name>
        <dbReference type="ChEBI" id="CHEBI:60344"/>
    </cofactor>
    <text evidence="8">Binds 1 heme b (iron(II)-protoporphyrin IX) group per subunit.</text>
</comment>
<dbReference type="GO" id="GO:0030091">
    <property type="term" value="P:protein repair"/>
    <property type="evidence" value="ECO:0007669"/>
    <property type="project" value="UniProtKB-UniRule"/>
</dbReference>
<dbReference type="Proteomes" id="UP000051213">
    <property type="component" value="Unassembled WGS sequence"/>
</dbReference>
<evidence type="ECO:0000256" key="5">
    <source>
        <dbReference type="ARBA" id="ARBA00022989"/>
    </source>
</evidence>
<feature type="transmembrane region" description="Helical" evidence="8">
    <location>
        <begin position="118"/>
        <end position="138"/>
    </location>
</feature>
<dbReference type="GO" id="GO:0010181">
    <property type="term" value="F:FMN binding"/>
    <property type="evidence" value="ECO:0007669"/>
    <property type="project" value="UniProtKB-UniRule"/>
</dbReference>
<dbReference type="GO" id="GO:0009055">
    <property type="term" value="F:electron transfer activity"/>
    <property type="evidence" value="ECO:0007669"/>
    <property type="project" value="UniProtKB-UniRule"/>
</dbReference>
<dbReference type="GO" id="GO:0016679">
    <property type="term" value="F:oxidoreductase activity, acting on diphenols and related substances as donors"/>
    <property type="evidence" value="ECO:0007669"/>
    <property type="project" value="TreeGrafter"/>
</dbReference>
<dbReference type="InterPro" id="IPR013130">
    <property type="entry name" value="Fe3_Rdtase_TM_dom"/>
</dbReference>
<proteinExistence type="inferred from homology"/>
<dbReference type="HAMAP" id="MF_01207">
    <property type="entry name" value="MsrQ"/>
    <property type="match status" value="1"/>
</dbReference>
<keyword evidence="8" id="KW-0249">Electron transport</keyword>
<dbReference type="GO" id="GO:0020037">
    <property type="term" value="F:heme binding"/>
    <property type="evidence" value="ECO:0007669"/>
    <property type="project" value="UniProtKB-UniRule"/>
</dbReference>
<dbReference type="NCBIfam" id="NF003831">
    <property type="entry name" value="PRK05419.1-2"/>
    <property type="match status" value="1"/>
</dbReference>
<dbReference type="GO" id="GO:0046872">
    <property type="term" value="F:metal ion binding"/>
    <property type="evidence" value="ECO:0007669"/>
    <property type="project" value="UniProtKB-KW"/>
</dbReference>
<keyword evidence="6 8" id="KW-0408">Iron</keyword>
<feature type="transmembrane region" description="Helical" evidence="8">
    <location>
        <begin position="12"/>
        <end position="32"/>
    </location>
</feature>
<feature type="transmembrane region" description="Helical" evidence="8">
    <location>
        <begin position="78"/>
        <end position="98"/>
    </location>
</feature>
<dbReference type="Pfam" id="PF01794">
    <property type="entry name" value="Ferric_reduct"/>
    <property type="match status" value="1"/>
</dbReference>
<evidence type="ECO:0000256" key="6">
    <source>
        <dbReference type="ARBA" id="ARBA00023004"/>
    </source>
</evidence>
<organism evidence="10 11">
    <name type="scientific">SAR92 bacterium BACL26 MAG-121220-bin70</name>
    <dbReference type="NCBI Taxonomy" id="1655626"/>
    <lineage>
        <taxon>Bacteria</taxon>
        <taxon>Pseudomonadati</taxon>
        <taxon>Pseudomonadota</taxon>
        <taxon>Gammaproteobacteria</taxon>
        <taxon>Cellvibrionales</taxon>
        <taxon>Porticoccaceae</taxon>
        <taxon>SAR92 clade</taxon>
    </lineage>
</organism>
<evidence type="ECO:0000313" key="11">
    <source>
        <dbReference type="Proteomes" id="UP000051213"/>
    </source>
</evidence>
<keyword evidence="7 8" id="KW-0472">Membrane</keyword>
<dbReference type="PANTHER" id="PTHR36964:SF1">
    <property type="entry name" value="PROTEIN-METHIONINE-SULFOXIDE REDUCTASE HEME-BINDING SUBUNIT MSRQ"/>
    <property type="match status" value="1"/>
</dbReference>
<keyword evidence="8" id="KW-0479">Metal-binding</keyword>
<feature type="transmembrane region" description="Helical" evidence="8">
    <location>
        <begin position="44"/>
        <end position="66"/>
    </location>
</feature>
<keyword evidence="2 8" id="KW-0813">Transport</keyword>
<evidence type="ECO:0000256" key="4">
    <source>
        <dbReference type="ARBA" id="ARBA00022692"/>
    </source>
</evidence>
<keyword evidence="5 8" id="KW-1133">Transmembrane helix</keyword>
<dbReference type="EMBL" id="LICA01000193">
    <property type="protein sequence ID" value="KRO93954.1"/>
    <property type="molecule type" value="Genomic_DNA"/>
</dbReference>
<keyword evidence="8" id="KW-1003">Cell membrane</keyword>
<name>A0A0R2U8A7_9GAMM</name>
<comment type="subunit">
    <text evidence="8">Heterodimer of a catalytic subunit (MsrP) and a heme-binding subunit (MsrQ).</text>
</comment>
<comment type="caution">
    <text evidence="10">The sequence shown here is derived from an EMBL/GenBank/DDBJ whole genome shotgun (WGS) entry which is preliminary data.</text>
</comment>